<dbReference type="EMBL" id="CP002344">
    <property type="protein sequence ID" value="ADU51902.1"/>
    <property type="molecule type" value="Genomic_DNA"/>
</dbReference>
<dbReference type="GO" id="GO:0006508">
    <property type="term" value="P:proteolysis"/>
    <property type="evidence" value="ECO:0007669"/>
    <property type="project" value="UniProtKB-KW"/>
</dbReference>
<dbReference type="RefSeq" id="WP_013496203.1">
    <property type="nucleotide sequence ID" value="NC_014831.1"/>
</dbReference>
<dbReference type="GO" id="GO:0046872">
    <property type="term" value="F:metal ion binding"/>
    <property type="evidence" value="ECO:0007669"/>
    <property type="project" value="UniProtKB-KW"/>
</dbReference>
<accession>E6SI22</accession>
<evidence type="ECO:0000313" key="5">
    <source>
        <dbReference type="EMBL" id="ADU51902.1"/>
    </source>
</evidence>
<feature type="domain" description="Peptidase M20 dimerisation" evidence="4">
    <location>
        <begin position="193"/>
        <end position="353"/>
    </location>
</feature>
<keyword evidence="2" id="KW-0479">Metal-binding</keyword>
<evidence type="ECO:0000256" key="3">
    <source>
        <dbReference type="ARBA" id="ARBA00022801"/>
    </source>
</evidence>
<keyword evidence="1" id="KW-0645">Protease</keyword>
<keyword evidence="6" id="KW-1185">Reference proteome</keyword>
<evidence type="ECO:0000313" key="6">
    <source>
        <dbReference type="Proteomes" id="UP000008915"/>
    </source>
</evidence>
<dbReference type="Gene3D" id="3.40.630.10">
    <property type="entry name" value="Zn peptidases"/>
    <property type="match status" value="1"/>
</dbReference>
<dbReference type="eggNOG" id="COG0624">
    <property type="taxonomic scope" value="Bacteria"/>
</dbReference>
<dbReference type="HOGENOM" id="CLU_029469_2_1_9"/>
<reference evidence="6" key="2">
    <citation type="journal article" date="2010" name="Stand. Genomic Sci.">
        <title>Complete genome sequence of Thermaerobacter marianensis type strain (7p75aT).</title>
        <authorList>
            <person name="Han C."/>
            <person name="Gu W."/>
            <person name="Zhang X."/>
            <person name="Lapidus A."/>
            <person name="Nolan M."/>
            <person name="Copeland A."/>
            <person name="Lucas S."/>
            <person name="Glavina Del Rio T."/>
            <person name="Tice H."/>
            <person name="Cheng J."/>
            <person name="Tapia R."/>
            <person name="Goodwin L."/>
            <person name="Pitluck S."/>
            <person name="Pagani I."/>
            <person name="Ivanova N."/>
            <person name="Mavromatis K."/>
            <person name="Mikhailova N."/>
            <person name="Pati A."/>
            <person name="Chen A."/>
            <person name="Palaniappan K."/>
            <person name="Land M."/>
            <person name="Hauser L."/>
            <person name="Chang Y."/>
            <person name="Jeffries C."/>
            <person name="Schneider S."/>
            <person name="Rohde M."/>
            <person name="Goker M."/>
            <person name="Pukall R."/>
            <person name="Woyke T."/>
            <person name="Bristow J."/>
            <person name="Eisen J."/>
            <person name="Markowitz V."/>
            <person name="Hugenholtz P."/>
            <person name="Kyrpides N."/>
            <person name="Klenk H."/>
            <person name="Detter J."/>
        </authorList>
    </citation>
    <scope>NUCLEOTIDE SEQUENCE [LARGE SCALE GENOMIC DNA]</scope>
    <source>
        <strain evidence="6">ATCC 700841 / DSM 12885 / JCM 10246 / 7p75a</strain>
    </source>
</reference>
<dbReference type="STRING" id="644966.Tmar_1801"/>
<dbReference type="PANTHER" id="PTHR43270">
    <property type="entry name" value="BETA-ALA-HIS DIPEPTIDASE"/>
    <property type="match status" value="1"/>
</dbReference>
<evidence type="ECO:0000259" key="4">
    <source>
        <dbReference type="Pfam" id="PF07687"/>
    </source>
</evidence>
<evidence type="ECO:0000256" key="1">
    <source>
        <dbReference type="ARBA" id="ARBA00022670"/>
    </source>
</evidence>
<dbReference type="OrthoDB" id="9761532at2"/>
<dbReference type="SUPFAM" id="SSF53187">
    <property type="entry name" value="Zn-dependent exopeptidases"/>
    <property type="match status" value="1"/>
</dbReference>
<reference evidence="5 6" key="1">
    <citation type="journal article" date="2010" name="Stand. Genomic Sci.">
        <title>Complete genome sequence of Thermaerobacter marianensis type strain (7p75a).</title>
        <authorList>
            <person name="Han C."/>
            <person name="Gu W."/>
            <person name="Zhang X."/>
            <person name="Lapidus A."/>
            <person name="Nolan M."/>
            <person name="Copeland A."/>
            <person name="Lucas S."/>
            <person name="Del Rio T.G."/>
            <person name="Tice H."/>
            <person name="Cheng J.F."/>
            <person name="Tapia R."/>
            <person name="Goodwin L."/>
            <person name="Pitluck S."/>
            <person name="Pagani I."/>
            <person name="Ivanova N."/>
            <person name="Mavromatis K."/>
            <person name="Mikhailova N."/>
            <person name="Pati A."/>
            <person name="Chen A."/>
            <person name="Palaniappan K."/>
            <person name="Land M."/>
            <person name="Hauser L."/>
            <person name="Chang Y.J."/>
            <person name="Jeffries C.D."/>
            <person name="Schneider S."/>
            <person name="Rohde M."/>
            <person name="Goker M."/>
            <person name="Pukall R."/>
            <person name="Woyke T."/>
            <person name="Bristow J."/>
            <person name="Eisen J.A."/>
            <person name="Markowitz V."/>
            <person name="Hugenholtz P."/>
            <person name="Kyrpides N.C."/>
            <person name="Klenk H.P."/>
            <person name="Detter J.C."/>
        </authorList>
    </citation>
    <scope>NUCLEOTIDE SEQUENCE [LARGE SCALE GENOMIC DNA]</scope>
    <source>
        <strain evidence="6">ATCC 700841 / DSM 12885 / JCM 10246 / 7p75a</strain>
    </source>
</reference>
<dbReference type="NCBIfam" id="NF005914">
    <property type="entry name" value="PRK07907.1"/>
    <property type="match status" value="1"/>
</dbReference>
<proteinExistence type="predicted"/>
<dbReference type="InterPro" id="IPR011650">
    <property type="entry name" value="Peptidase_M20_dimer"/>
</dbReference>
<dbReference type="Pfam" id="PF07687">
    <property type="entry name" value="M20_dimer"/>
    <property type="match status" value="1"/>
</dbReference>
<name>E6SI22_THEM7</name>
<dbReference type="PANTHER" id="PTHR43270:SF12">
    <property type="entry name" value="SUCCINYL-DIAMINOPIMELATE DESUCCINYLASE"/>
    <property type="match status" value="1"/>
</dbReference>
<dbReference type="GO" id="GO:0008233">
    <property type="term" value="F:peptidase activity"/>
    <property type="evidence" value="ECO:0007669"/>
    <property type="project" value="UniProtKB-KW"/>
</dbReference>
<evidence type="ECO:0000256" key="2">
    <source>
        <dbReference type="ARBA" id="ARBA00022723"/>
    </source>
</evidence>
<dbReference type="AlphaFoldDB" id="E6SI22"/>
<dbReference type="GO" id="GO:0003779">
    <property type="term" value="F:actin binding"/>
    <property type="evidence" value="ECO:0007669"/>
    <property type="project" value="InterPro"/>
</dbReference>
<organism evidence="5 6">
    <name type="scientific">Thermaerobacter marianensis (strain ATCC 700841 / DSM 12885 / JCM 10246 / 7p75a)</name>
    <dbReference type="NCBI Taxonomy" id="644966"/>
    <lineage>
        <taxon>Bacteria</taxon>
        <taxon>Bacillati</taxon>
        <taxon>Bacillota</taxon>
        <taxon>Clostridia</taxon>
        <taxon>Eubacteriales</taxon>
        <taxon>Clostridiales Family XVII. Incertae Sedis</taxon>
        <taxon>Thermaerobacter</taxon>
    </lineage>
</organism>
<keyword evidence="3" id="KW-0378">Hydrolase</keyword>
<dbReference type="InterPro" id="IPR051458">
    <property type="entry name" value="Cyt/Met_Dipeptidase"/>
</dbReference>
<dbReference type="Pfam" id="PF01546">
    <property type="entry name" value="Peptidase_M20"/>
    <property type="match status" value="1"/>
</dbReference>
<dbReference type="Proteomes" id="UP000008915">
    <property type="component" value="Chromosome"/>
</dbReference>
<dbReference type="Gene3D" id="3.30.70.360">
    <property type="match status" value="1"/>
</dbReference>
<dbReference type="KEGG" id="tmr:Tmar_1801"/>
<sequence>MASWQQYLDDHRTRFLEDYLDLLRIPSISALPEHAQDVRRAAEWVARRLESAGLEGVRVMETGGHPVVYGEWLHAPGKPTVLIYGHFDVQPVDPLELWSSPPFEPSIRDGRVYARGASDNKGNFILAVFAVEALLRGEGQLPLNVKFFLEGQEEIGSPQLPAFIAQHKDLLACDLVISTDGANWAEDQPSLSVGSRGLCALQIDVQGASSDLHSGLYGGTIQNPIHALVRLLDSMRSPDGKILVEGFYDRVAPLSSEEREMLARIPFDEEAYARNLGVPATFGEPGYTTLERAWVRPTLEVNGIWGGFQGEGTKTVLPNEAHAKISCRLVPDQDPEEIIACIKAHVERHVPPGVRVSVHPFPGSARAYVVPPDLPALQVARQVLAEVYGKEPYLIRTGGTVPVLALFLTHLGAHTITVAFGVEDERFHAPDEFFRLANFDRGQRGYVRLLQRLGEEA</sequence>
<dbReference type="InterPro" id="IPR027310">
    <property type="entry name" value="Profilin_CS"/>
</dbReference>
<gene>
    <name evidence="5" type="ordered locus">Tmar_1801</name>
</gene>
<dbReference type="NCBIfam" id="NF006053">
    <property type="entry name" value="PRK08201.1"/>
    <property type="match status" value="1"/>
</dbReference>
<dbReference type="NCBIfam" id="NF006579">
    <property type="entry name" value="PRK09104.1"/>
    <property type="match status" value="1"/>
</dbReference>
<dbReference type="PROSITE" id="PS00414">
    <property type="entry name" value="PROFILIN"/>
    <property type="match status" value="1"/>
</dbReference>
<dbReference type="InterPro" id="IPR002933">
    <property type="entry name" value="Peptidase_M20"/>
</dbReference>
<protein>
    <submittedName>
        <fullName evidence="5">Peptidase M20</fullName>
    </submittedName>
</protein>
<dbReference type="CDD" id="cd05680">
    <property type="entry name" value="M20_dipept_like"/>
    <property type="match status" value="1"/>
</dbReference>